<dbReference type="GO" id="GO:0032259">
    <property type="term" value="P:methylation"/>
    <property type="evidence" value="ECO:0007669"/>
    <property type="project" value="UniProtKB-KW"/>
</dbReference>
<evidence type="ECO:0000259" key="1">
    <source>
        <dbReference type="Pfam" id="PF08241"/>
    </source>
</evidence>
<reference evidence="2" key="1">
    <citation type="submission" date="2021-04" db="EMBL/GenBank/DDBJ databases">
        <title>Pseudonocardia sp. nov., isolated from sandy soil of mangrove forest.</title>
        <authorList>
            <person name="Zan Z."/>
            <person name="Huang R."/>
            <person name="Liu W."/>
        </authorList>
    </citation>
    <scope>NUCLEOTIDE SEQUENCE</scope>
    <source>
        <strain evidence="2">S2-4</strain>
    </source>
</reference>
<dbReference type="Gene3D" id="3.40.50.150">
    <property type="entry name" value="Vaccinia Virus protein VP39"/>
    <property type="match status" value="1"/>
</dbReference>
<proteinExistence type="predicted"/>
<dbReference type="InterPro" id="IPR029063">
    <property type="entry name" value="SAM-dependent_MTases_sf"/>
</dbReference>
<keyword evidence="3" id="KW-1185">Reference proteome</keyword>
<protein>
    <submittedName>
        <fullName evidence="2">Methyltransferase domain-containing protein</fullName>
    </submittedName>
</protein>
<dbReference type="Proteomes" id="UP001165283">
    <property type="component" value="Unassembled WGS sequence"/>
</dbReference>
<sequence length="239" mass="25211">MTIATPPNGPGPVLALAVDRAGRQPPAWLAAPLQTAARVLEISPGGALLRGEFTAGGWLGLDIDDTDDTGNPAGARVRADPRDLPVRSRSVDGVALLLALPSLPHLDPVFAELRRVLRPGGTLVVGVPSAAGGSWGERAAMRVLRPVHRAWPHRSALDRVGWLLAAADFAVMGDDRVPFAVPIPDAAAALALAERLPSARLWPPNLPEGVRAEAASRLARRAGPDRVLPVPMRRLVARR</sequence>
<evidence type="ECO:0000313" key="2">
    <source>
        <dbReference type="EMBL" id="MCO1657498.1"/>
    </source>
</evidence>
<dbReference type="SUPFAM" id="SSF53335">
    <property type="entry name" value="S-adenosyl-L-methionine-dependent methyltransferases"/>
    <property type="match status" value="1"/>
</dbReference>
<name>A0ABT1A3H0_9PSEU</name>
<keyword evidence="2" id="KW-0808">Transferase</keyword>
<evidence type="ECO:0000313" key="3">
    <source>
        <dbReference type="Proteomes" id="UP001165283"/>
    </source>
</evidence>
<dbReference type="GO" id="GO:0008168">
    <property type="term" value="F:methyltransferase activity"/>
    <property type="evidence" value="ECO:0007669"/>
    <property type="project" value="UniProtKB-KW"/>
</dbReference>
<dbReference type="EMBL" id="JAGSOV010000042">
    <property type="protein sequence ID" value="MCO1657498.1"/>
    <property type="molecule type" value="Genomic_DNA"/>
</dbReference>
<dbReference type="InterPro" id="IPR013216">
    <property type="entry name" value="Methyltransf_11"/>
</dbReference>
<accession>A0ABT1A3H0</accession>
<dbReference type="RefSeq" id="WP_252441152.1">
    <property type="nucleotide sequence ID" value="NZ_JAGSOV010000042.1"/>
</dbReference>
<feature type="domain" description="Methyltransferase type 11" evidence="1">
    <location>
        <begin position="77"/>
        <end position="125"/>
    </location>
</feature>
<dbReference type="Pfam" id="PF08241">
    <property type="entry name" value="Methyltransf_11"/>
    <property type="match status" value="1"/>
</dbReference>
<keyword evidence="2" id="KW-0489">Methyltransferase</keyword>
<comment type="caution">
    <text evidence="2">The sequence shown here is derived from an EMBL/GenBank/DDBJ whole genome shotgun (WGS) entry which is preliminary data.</text>
</comment>
<gene>
    <name evidence="2" type="ORF">KDL28_20790</name>
</gene>
<organism evidence="2 3">
    <name type="scientific">Pseudonocardia humida</name>
    <dbReference type="NCBI Taxonomy" id="2800819"/>
    <lineage>
        <taxon>Bacteria</taxon>
        <taxon>Bacillati</taxon>
        <taxon>Actinomycetota</taxon>
        <taxon>Actinomycetes</taxon>
        <taxon>Pseudonocardiales</taxon>
        <taxon>Pseudonocardiaceae</taxon>
        <taxon>Pseudonocardia</taxon>
    </lineage>
</organism>